<feature type="transmembrane region" description="Helical" evidence="7">
    <location>
        <begin position="274"/>
        <end position="298"/>
    </location>
</feature>
<evidence type="ECO:0000256" key="4">
    <source>
        <dbReference type="ARBA" id="ARBA00022692"/>
    </source>
</evidence>
<evidence type="ECO:0000259" key="8">
    <source>
        <dbReference type="Pfam" id="PF02397"/>
    </source>
</evidence>
<feature type="domain" description="Bacterial sugar transferase" evidence="8">
    <location>
        <begin position="272"/>
        <end position="460"/>
    </location>
</feature>
<accession>A0A9D6YYY5</accession>
<comment type="similarity">
    <text evidence="2">Belongs to the bacterial sugar transferase family.</text>
</comment>
<keyword evidence="6 7" id="KW-0472">Membrane</keyword>
<evidence type="ECO:0000313" key="9">
    <source>
        <dbReference type="EMBL" id="MBI5248233.1"/>
    </source>
</evidence>
<feature type="transmembrane region" description="Helical" evidence="7">
    <location>
        <begin position="108"/>
        <end position="128"/>
    </location>
</feature>
<dbReference type="Gene3D" id="3.40.50.720">
    <property type="entry name" value="NAD(P)-binding Rossmann-like Domain"/>
    <property type="match status" value="1"/>
</dbReference>
<dbReference type="GO" id="GO:0016780">
    <property type="term" value="F:phosphotransferase activity, for other substituted phosphate groups"/>
    <property type="evidence" value="ECO:0007669"/>
    <property type="project" value="TreeGrafter"/>
</dbReference>
<keyword evidence="4 7" id="KW-0812">Transmembrane</keyword>
<dbReference type="InterPro" id="IPR017475">
    <property type="entry name" value="EPS_sugar_tfrase"/>
</dbReference>
<protein>
    <submittedName>
        <fullName evidence="9">Sugar transferase</fullName>
    </submittedName>
</protein>
<name>A0A9D6YYY5_9BACT</name>
<evidence type="ECO:0000256" key="5">
    <source>
        <dbReference type="ARBA" id="ARBA00022989"/>
    </source>
</evidence>
<dbReference type="PANTHER" id="PTHR30576">
    <property type="entry name" value="COLANIC BIOSYNTHESIS UDP-GLUCOSE LIPID CARRIER TRANSFERASE"/>
    <property type="match status" value="1"/>
</dbReference>
<comment type="subcellular location">
    <subcellularLocation>
        <location evidence="1">Membrane</location>
        <topology evidence="1">Multi-pass membrane protein</topology>
    </subcellularLocation>
</comment>
<dbReference type="Pfam" id="PF02397">
    <property type="entry name" value="Bac_transf"/>
    <property type="match status" value="1"/>
</dbReference>
<evidence type="ECO:0000256" key="3">
    <source>
        <dbReference type="ARBA" id="ARBA00022679"/>
    </source>
</evidence>
<keyword evidence="3 9" id="KW-0808">Transferase</keyword>
<feature type="transmembrane region" description="Helical" evidence="7">
    <location>
        <begin position="49"/>
        <end position="68"/>
    </location>
</feature>
<evidence type="ECO:0000256" key="6">
    <source>
        <dbReference type="ARBA" id="ARBA00023136"/>
    </source>
</evidence>
<dbReference type="PANTHER" id="PTHR30576:SF10">
    <property type="entry name" value="SLL5057 PROTEIN"/>
    <property type="match status" value="1"/>
</dbReference>
<evidence type="ECO:0000256" key="1">
    <source>
        <dbReference type="ARBA" id="ARBA00004141"/>
    </source>
</evidence>
<feature type="transmembrane region" description="Helical" evidence="7">
    <location>
        <begin position="80"/>
        <end position="102"/>
    </location>
</feature>
<dbReference type="EMBL" id="JACRDE010000054">
    <property type="protein sequence ID" value="MBI5248233.1"/>
    <property type="molecule type" value="Genomic_DNA"/>
</dbReference>
<organism evidence="9 10">
    <name type="scientific">Desulfomonile tiedjei</name>
    <dbReference type="NCBI Taxonomy" id="2358"/>
    <lineage>
        <taxon>Bacteria</taxon>
        <taxon>Pseudomonadati</taxon>
        <taxon>Thermodesulfobacteriota</taxon>
        <taxon>Desulfomonilia</taxon>
        <taxon>Desulfomonilales</taxon>
        <taxon>Desulfomonilaceae</taxon>
        <taxon>Desulfomonile</taxon>
    </lineage>
</organism>
<dbReference type="Pfam" id="PF13727">
    <property type="entry name" value="CoA_binding_3"/>
    <property type="match status" value="1"/>
</dbReference>
<keyword evidence="5 7" id="KW-1133">Transmembrane helix</keyword>
<evidence type="ECO:0000256" key="2">
    <source>
        <dbReference type="ARBA" id="ARBA00006464"/>
    </source>
</evidence>
<dbReference type="Proteomes" id="UP000807825">
    <property type="component" value="Unassembled WGS sequence"/>
</dbReference>
<sequence>MYQQYRKYRFLLMLFDVMSTVLVLSAVEKLRPLLPGRVITIGEGLPDPVVYLMVAVLSHAVFALNGVYDIKIVSSFEKQVRRLVGSYILTIIFLAGLLFFTFREISRMLVIYFAVGNLPLLLLIRFAVVRYLTSKRPRTGDGHTVIVGTSENGIFLANTMIQFHSSVMHVVGFVDDHVSDDSLPAPMLGSIEQLPKIITEREIRVVMIALPENRSSEIEGLVFRLESLPVRIYVVPDMARLAFAAADMELVGNLLVIGVREPVIKGHRRVAKRVFDVVLSSLMISALWPLMSLIALAIKLDSPGPVIYVARRVGENGKLFNMYKFRTMTADAEKLQSQVATKDGDGKPVFKVKEDPRVTRIGKLLRRTSLDELAQLFNVLRGDMSLVGPRPEQPFITETYDHWQWQRLSVPPGVTGLWQISGRSDLPMHLNTQYDIYYVRNYSTLLDLKILLKTVGVVLKGRGAY</sequence>
<gene>
    <name evidence="9" type="ORF">HY912_01950</name>
</gene>
<proteinExistence type="inferred from homology"/>
<dbReference type="NCBIfam" id="TIGR03025">
    <property type="entry name" value="EPS_sugtrans"/>
    <property type="match status" value="1"/>
</dbReference>
<dbReference type="InterPro" id="IPR003362">
    <property type="entry name" value="Bact_transf"/>
</dbReference>
<dbReference type="AlphaFoldDB" id="A0A9D6YYY5"/>
<reference evidence="9" key="1">
    <citation type="submission" date="2020-07" db="EMBL/GenBank/DDBJ databases">
        <title>Huge and variable diversity of episymbiotic CPR bacteria and DPANN archaea in groundwater ecosystems.</title>
        <authorList>
            <person name="He C.Y."/>
            <person name="Keren R."/>
            <person name="Whittaker M."/>
            <person name="Farag I.F."/>
            <person name="Doudna J."/>
            <person name="Cate J.H.D."/>
            <person name="Banfield J.F."/>
        </authorList>
    </citation>
    <scope>NUCLEOTIDE SEQUENCE</scope>
    <source>
        <strain evidence="9">NC_groundwater_1664_Pr3_B-0.1um_52_9</strain>
    </source>
</reference>
<evidence type="ECO:0000313" key="10">
    <source>
        <dbReference type="Proteomes" id="UP000807825"/>
    </source>
</evidence>
<comment type="caution">
    <text evidence="9">The sequence shown here is derived from an EMBL/GenBank/DDBJ whole genome shotgun (WGS) entry which is preliminary data.</text>
</comment>
<dbReference type="GO" id="GO:0016020">
    <property type="term" value="C:membrane"/>
    <property type="evidence" value="ECO:0007669"/>
    <property type="project" value="UniProtKB-SubCell"/>
</dbReference>
<evidence type="ECO:0000256" key="7">
    <source>
        <dbReference type="SAM" id="Phobius"/>
    </source>
</evidence>